<organism evidence="3 4">
    <name type="scientific">Caerostris darwini</name>
    <dbReference type="NCBI Taxonomy" id="1538125"/>
    <lineage>
        <taxon>Eukaryota</taxon>
        <taxon>Metazoa</taxon>
        <taxon>Ecdysozoa</taxon>
        <taxon>Arthropoda</taxon>
        <taxon>Chelicerata</taxon>
        <taxon>Arachnida</taxon>
        <taxon>Araneae</taxon>
        <taxon>Araneomorphae</taxon>
        <taxon>Entelegynae</taxon>
        <taxon>Araneoidea</taxon>
        <taxon>Araneidae</taxon>
        <taxon>Caerostris</taxon>
    </lineage>
</organism>
<evidence type="ECO:0000313" key="4">
    <source>
        <dbReference type="Proteomes" id="UP001054837"/>
    </source>
</evidence>
<comment type="similarity">
    <text evidence="1">Belongs to the peptidase M20A family.</text>
</comment>
<gene>
    <name evidence="3" type="primary">Pm20d2</name>
    <name evidence="3" type="ORF">CDAR_292081</name>
</gene>
<evidence type="ECO:0000313" key="3">
    <source>
        <dbReference type="EMBL" id="GIY71525.1"/>
    </source>
</evidence>
<comment type="caution">
    <text evidence="3">The sequence shown here is derived from an EMBL/GenBank/DDBJ whole genome shotgun (WGS) entry which is preliminary data.</text>
</comment>
<dbReference type="GO" id="GO:0016805">
    <property type="term" value="F:dipeptidase activity"/>
    <property type="evidence" value="ECO:0007669"/>
    <property type="project" value="InterPro"/>
</dbReference>
<dbReference type="EMBL" id="BPLQ01013360">
    <property type="protein sequence ID" value="GIY71525.1"/>
    <property type="molecule type" value="Genomic_DNA"/>
</dbReference>
<dbReference type="InterPro" id="IPR002933">
    <property type="entry name" value="Peptidase_M20"/>
</dbReference>
<dbReference type="Proteomes" id="UP001054837">
    <property type="component" value="Unassembled WGS sequence"/>
</dbReference>
<dbReference type="PANTHER" id="PTHR30575">
    <property type="entry name" value="PEPTIDASE M20"/>
    <property type="match status" value="1"/>
</dbReference>
<dbReference type="AlphaFoldDB" id="A0AAV4VNN0"/>
<dbReference type="InterPro" id="IPR036264">
    <property type="entry name" value="Bact_exopeptidase_dim_dom"/>
</dbReference>
<proteinExistence type="inferred from homology"/>
<feature type="domain" description="Peptidase M20 dimerisation" evidence="2">
    <location>
        <begin position="175"/>
        <end position="267"/>
    </location>
</feature>
<dbReference type="SUPFAM" id="SSF53187">
    <property type="entry name" value="Zn-dependent exopeptidases"/>
    <property type="match status" value="1"/>
</dbReference>
<reference evidence="3 4" key="1">
    <citation type="submission" date="2021-06" db="EMBL/GenBank/DDBJ databases">
        <title>Caerostris darwini draft genome.</title>
        <authorList>
            <person name="Kono N."/>
            <person name="Arakawa K."/>
        </authorList>
    </citation>
    <scope>NUCLEOTIDE SEQUENCE [LARGE SCALE GENOMIC DNA]</scope>
</reference>
<name>A0AAV4VNN0_9ARAC</name>
<dbReference type="CDD" id="cd03887">
    <property type="entry name" value="M20_Acy1L2"/>
    <property type="match status" value="1"/>
</dbReference>
<dbReference type="FunFam" id="3.30.70.360:FF:000004">
    <property type="entry name" value="Peptidase M20 domain-containing protein 2"/>
    <property type="match status" value="1"/>
</dbReference>
<dbReference type="PIRSF" id="PIRSF037226">
    <property type="entry name" value="Amidohydrolase_ACY1L2_prd"/>
    <property type="match status" value="1"/>
</dbReference>
<protein>
    <recommendedName>
        <fullName evidence="1">Peptidase M20 domain-containing protein 2</fullName>
    </recommendedName>
</protein>
<dbReference type="Pfam" id="PF01546">
    <property type="entry name" value="Peptidase_M20"/>
    <property type="match status" value="1"/>
</dbReference>
<dbReference type="NCBIfam" id="TIGR01891">
    <property type="entry name" value="amidohydrolases"/>
    <property type="match status" value="1"/>
</dbReference>
<dbReference type="InterPro" id="IPR017439">
    <property type="entry name" value="Amidohydrolase"/>
</dbReference>
<dbReference type="InterPro" id="IPR017144">
    <property type="entry name" value="Xaa-Arg_dipeptidase"/>
</dbReference>
<dbReference type="Gene3D" id="3.40.630.10">
    <property type="entry name" value="Zn peptidases"/>
    <property type="match status" value="1"/>
</dbReference>
<dbReference type="Pfam" id="PF07687">
    <property type="entry name" value="M20_dimer"/>
    <property type="match status" value="1"/>
</dbReference>
<keyword evidence="4" id="KW-1185">Reference proteome</keyword>
<dbReference type="PANTHER" id="PTHR30575:SF0">
    <property type="entry name" value="XAA-ARG DIPEPTIDASE"/>
    <property type="match status" value="1"/>
</dbReference>
<dbReference type="InterPro" id="IPR052030">
    <property type="entry name" value="Peptidase_M20/M20A_hydrolases"/>
</dbReference>
<accession>A0AAV4VNN0</accession>
<dbReference type="SUPFAM" id="SSF55031">
    <property type="entry name" value="Bacterial exopeptidase dimerisation domain"/>
    <property type="match status" value="1"/>
</dbReference>
<dbReference type="InterPro" id="IPR011650">
    <property type="entry name" value="Peptidase_M20_dimer"/>
</dbReference>
<evidence type="ECO:0000259" key="2">
    <source>
        <dbReference type="Pfam" id="PF07687"/>
    </source>
</evidence>
<evidence type="ECO:0000256" key="1">
    <source>
        <dbReference type="PIRNR" id="PIRNR037226"/>
    </source>
</evidence>
<dbReference type="Gene3D" id="3.30.70.360">
    <property type="match status" value="1"/>
</dbReference>
<sequence length="400" mass="43590">MEEKYFDIVNKIIDNEANFLNHISEEIWKHPELKHEEKFAHDLLTNALEKKGFAVERHYILPTAFRAEYSSQKAGPAIVVICEYDALPKIGHACGHNLIAESGLGAGIAIKAVLETCPEIAGKVVVLGTPAEEGGGGKIDLINGGAFKNIDAALMVHPSPDDHLYPPFIGIKRKIISFTGQEAHASGYPWEGINALDAAVATYNNLALLRQHIKPTCRVHAIIKKGGEAANVIPGYSELELFYRAATNFEMEKLNKRIDACINAAAVSTGCEVSIETDKISYQSLMTNKILAERYKKYAEKLGVQFDDGNNKKIPFMASSDMGDVSHVVPSIHPTYSIGTQAANHSVEFTNASGTSEAQVTTLITSKSMAMVALDLMCDQNMLKQAKEQFNIDLAEDAGL</sequence>